<protein>
    <submittedName>
        <fullName evidence="2">Uncharacterized protein</fullName>
    </submittedName>
</protein>
<name>A0ABV1W381_9ACTN</name>
<evidence type="ECO:0000313" key="2">
    <source>
        <dbReference type="EMBL" id="MER6978654.1"/>
    </source>
</evidence>
<gene>
    <name evidence="2" type="ORF">ABT317_16990</name>
</gene>
<sequence>MYAFEPASPTRPPAHRGAPSQQPGEAGLFLQFGYAEAWLNGKRLSATLVSPGSGLSLILGGSWDVPSTVGP</sequence>
<comment type="caution">
    <text evidence="2">The sequence shown here is derived from an EMBL/GenBank/DDBJ whole genome shotgun (WGS) entry which is preliminary data.</text>
</comment>
<dbReference type="RefSeq" id="WP_086726814.1">
    <property type="nucleotide sequence ID" value="NZ_MUBM01000159.1"/>
</dbReference>
<dbReference type="EMBL" id="JBEPCU010000260">
    <property type="protein sequence ID" value="MER6978654.1"/>
    <property type="molecule type" value="Genomic_DNA"/>
</dbReference>
<organism evidence="2 3">
    <name type="scientific">Streptomyces carpinensis</name>
    <dbReference type="NCBI Taxonomy" id="66369"/>
    <lineage>
        <taxon>Bacteria</taxon>
        <taxon>Bacillati</taxon>
        <taxon>Actinomycetota</taxon>
        <taxon>Actinomycetes</taxon>
        <taxon>Kitasatosporales</taxon>
        <taxon>Streptomycetaceae</taxon>
        <taxon>Streptomyces</taxon>
    </lineage>
</organism>
<keyword evidence="3" id="KW-1185">Reference proteome</keyword>
<dbReference type="Proteomes" id="UP001458415">
    <property type="component" value="Unassembled WGS sequence"/>
</dbReference>
<accession>A0ABV1W381</accession>
<evidence type="ECO:0000256" key="1">
    <source>
        <dbReference type="SAM" id="MobiDB-lite"/>
    </source>
</evidence>
<feature type="region of interest" description="Disordered" evidence="1">
    <location>
        <begin position="1"/>
        <end position="24"/>
    </location>
</feature>
<reference evidence="2 3" key="1">
    <citation type="submission" date="2024-06" db="EMBL/GenBank/DDBJ databases">
        <title>The Natural Products Discovery Center: Release of the First 8490 Sequenced Strains for Exploring Actinobacteria Biosynthetic Diversity.</title>
        <authorList>
            <person name="Kalkreuter E."/>
            <person name="Kautsar S.A."/>
            <person name="Yang D."/>
            <person name="Bader C.D."/>
            <person name="Teijaro C.N."/>
            <person name="Fluegel L."/>
            <person name="Davis C.M."/>
            <person name="Simpson J.R."/>
            <person name="Lauterbach L."/>
            <person name="Steele A.D."/>
            <person name="Gui C."/>
            <person name="Meng S."/>
            <person name="Li G."/>
            <person name="Viehrig K."/>
            <person name="Ye F."/>
            <person name="Su P."/>
            <person name="Kiefer A.F."/>
            <person name="Nichols A."/>
            <person name="Cepeda A.J."/>
            <person name="Yan W."/>
            <person name="Fan B."/>
            <person name="Jiang Y."/>
            <person name="Adhikari A."/>
            <person name="Zheng C.-J."/>
            <person name="Schuster L."/>
            <person name="Cowan T.M."/>
            <person name="Smanski M.J."/>
            <person name="Chevrette M.G."/>
            <person name="De Carvalho L.P.S."/>
            <person name="Shen B."/>
        </authorList>
    </citation>
    <scope>NUCLEOTIDE SEQUENCE [LARGE SCALE GENOMIC DNA]</scope>
    <source>
        <strain evidence="2 3">NPDC000634</strain>
    </source>
</reference>
<evidence type="ECO:0000313" key="3">
    <source>
        <dbReference type="Proteomes" id="UP001458415"/>
    </source>
</evidence>
<proteinExistence type="predicted"/>